<feature type="coiled-coil region" evidence="2">
    <location>
        <begin position="1342"/>
        <end position="1369"/>
    </location>
</feature>
<feature type="region of interest" description="Disordered" evidence="3">
    <location>
        <begin position="1601"/>
        <end position="1634"/>
    </location>
</feature>
<feature type="coiled-coil region" evidence="2">
    <location>
        <begin position="1183"/>
        <end position="1221"/>
    </location>
</feature>
<feature type="region of interest" description="Disordered" evidence="3">
    <location>
        <begin position="1102"/>
        <end position="1129"/>
    </location>
</feature>
<dbReference type="InterPro" id="IPR010090">
    <property type="entry name" value="Phage_tape_meas"/>
</dbReference>
<evidence type="ECO:0000256" key="3">
    <source>
        <dbReference type="SAM" id="MobiDB-lite"/>
    </source>
</evidence>
<keyword evidence="1" id="KW-1188">Viral release from host cell</keyword>
<evidence type="ECO:0000313" key="5">
    <source>
        <dbReference type="EMBL" id="MBF7811964.1"/>
    </source>
</evidence>
<feature type="coiled-coil region" evidence="2">
    <location>
        <begin position="1010"/>
        <end position="1037"/>
    </location>
</feature>
<dbReference type="NCBIfam" id="TIGR01760">
    <property type="entry name" value="tape_meas_TP901"/>
    <property type="match status" value="1"/>
</dbReference>
<name>A0AAE2RXC6_CLOBE</name>
<evidence type="ECO:0000259" key="4">
    <source>
        <dbReference type="Pfam" id="PF10145"/>
    </source>
</evidence>
<evidence type="ECO:0000256" key="1">
    <source>
        <dbReference type="ARBA" id="ARBA00022612"/>
    </source>
</evidence>
<evidence type="ECO:0000313" key="6">
    <source>
        <dbReference type="Proteomes" id="UP000631418"/>
    </source>
</evidence>
<evidence type="ECO:0000256" key="2">
    <source>
        <dbReference type="SAM" id="Coils"/>
    </source>
</evidence>
<feature type="coiled-coil region" evidence="2">
    <location>
        <begin position="1402"/>
        <end position="1452"/>
    </location>
</feature>
<dbReference type="Pfam" id="PF10145">
    <property type="entry name" value="PhageMin_Tail"/>
    <property type="match status" value="1"/>
</dbReference>
<feature type="coiled-coil region" evidence="2">
    <location>
        <begin position="768"/>
        <end position="828"/>
    </location>
</feature>
<keyword evidence="2" id="KW-0175">Coiled coil</keyword>
<dbReference type="OMA" id="RVEENMC"/>
<reference evidence="5" key="1">
    <citation type="submission" date="2020-11" db="EMBL/GenBank/DDBJ databases">
        <authorList>
            <person name="Thieme N."/>
            <person name="Liebl W."/>
            <person name="Zverlov V."/>
        </authorList>
    </citation>
    <scope>NUCLEOTIDE SEQUENCE</scope>
    <source>
        <strain evidence="5">NT08</strain>
    </source>
</reference>
<feature type="compositionally biased region" description="Low complexity" evidence="3">
    <location>
        <begin position="1622"/>
        <end position="1631"/>
    </location>
</feature>
<comment type="caution">
    <text evidence="5">The sequence shown here is derived from an EMBL/GenBank/DDBJ whole genome shotgun (WGS) entry which is preliminary data.</text>
</comment>
<dbReference type="Proteomes" id="UP000631418">
    <property type="component" value="Unassembled WGS sequence"/>
</dbReference>
<feature type="domain" description="Phage tail tape measure protein" evidence="4">
    <location>
        <begin position="349"/>
        <end position="553"/>
    </location>
</feature>
<dbReference type="PANTHER" id="PTHR37813">
    <property type="entry name" value="FELS-2 PROPHAGE PROTEIN"/>
    <property type="match status" value="1"/>
</dbReference>
<proteinExistence type="predicted"/>
<protein>
    <submittedName>
        <fullName evidence="5">Phage tail tape measure protein</fullName>
    </submittedName>
</protein>
<organism evidence="5 6">
    <name type="scientific">Clostridium beijerinckii</name>
    <name type="common">Clostridium MP</name>
    <dbReference type="NCBI Taxonomy" id="1520"/>
    <lineage>
        <taxon>Bacteria</taxon>
        <taxon>Bacillati</taxon>
        <taxon>Bacillota</taxon>
        <taxon>Clostridia</taxon>
        <taxon>Eubacteriales</taxon>
        <taxon>Clostridiaceae</taxon>
        <taxon>Clostridium</taxon>
    </lineage>
</organism>
<feature type="coiled-coil region" evidence="2">
    <location>
        <begin position="105"/>
        <end position="154"/>
    </location>
</feature>
<gene>
    <name evidence="5" type="ORF">IS491_25565</name>
</gene>
<accession>A0AAE2RXC6</accession>
<feature type="compositionally biased region" description="Low complexity" evidence="3">
    <location>
        <begin position="1604"/>
        <end position="1613"/>
    </location>
</feature>
<dbReference type="RefSeq" id="WP_011968702.1">
    <property type="nucleotide sequence ID" value="NZ_CP073279.1"/>
</dbReference>
<dbReference type="EMBL" id="JADOEF010000004">
    <property type="protein sequence ID" value="MBF7811964.1"/>
    <property type="molecule type" value="Genomic_DNA"/>
</dbReference>
<sequence length="1889" mass="208942">MAGQFKNSIQLGIQLPKQSDVQGQLNSVVKSLNNTKINLDVNIANSNVAKQLETLTTLANNFKSSIGENISLGDIDKAISQTVTNVQKMNTELKNNSTISNDKRLQELQKEIDLSNKLVEADQKRQTKDDSANLKAIEQENELLAKQADAYKQIDVMKANGIVSNDDISKLESMVQKSNSLKDMNKALNSIMTTSMMKESSIVTLSKQLDDAQVKLDKMKSTFGNKLPDGFIQSTESQINKLREDLTKVDGMNFNGIKNSLNDINTGMKVTNNETRELVNSLKETDGSFFSGISDFLGKAGIFVGVATVVQETVSSIKEGISTVIDMDTALGNLNKVVTMSKDQLNQMRDSAVQMGKELGRSSIEVANSQAEFGRLYKTQEEINDMTKASIIGANVMDGTTADQVAKSLTTIITSMKMEAKDSMTILDSMNEIQNNYRVSASTLSEALAQVGSTAYTSGANLQQVEGYITSIATATGKEGSEIGNSLKSMMSRIYKIGEEGMESEGRPEKMLQSMGVAVRDSEGNFKSFSDILSSLSVKWKDMSDTQKIATAQIVAGQNRYNDFMALMNNYDTAVNSTTTALNSQGSALKENSIHMQTAEAKLGTLKATTEELAYKMINSDGIKSMIDGLTSLVSALETVDGKTIAFTATIGGLVLVMSKLSALNKTLIAGEAVTGLSRFIAVLSGMQTTATTINGVTNATKALQLAQVGLIAETEGLTGLKGAWLLLSTGIKEAITSSLAFMATPLGLAISAIAVAVGIAVTAFTSYKEHQAQLEQQSKNLKDAIDGVNESLKNGDTKGASKQLDKAKEEQEQLQKLYETRKKLEGMSEDQFYSKMGGADKAQSIALVQHQIDELTNSIKENGLTVNEETGTIKEYVEAQEEVANAKIVDNVKEQTKSQLENRENLEKAKEEYTTFIGTVQGLYTEYQTLSDQESLSADQKTRLSEVCSDLQSKFTDLNVSVDENGVAHINNTPLIEDNISYLTSEGMTIETLTSIRLSDKKACSEWSIGNQQMTYQEVSNNIENYKAEIDAIGKLMEARSQSAQSSTASGTITDSAIDATLQVTKSGLEADASELESAKSKIDSIYGSIKAPVNNAHTVGGIDMSDYGGGNSKKGSSGKSDAEKEAEKAEKLAEEINKLQADIKPDRYLELNGAIKDINNQLEANKTLQEATTGEEHSRAIEQEIDLYNQKKVALANLNAEQQKEAQELKDKLSQYSFQFDANGKLINSEQRLLELQKSINAETGDTEEAKQKKEDDIKWLKDLQDQTKSYIDLVEDKIPDVTNQWNELDNTIKKVDEDQLRKYLETEQKTKEIELEVKQKSETNDLTKKIYNVSEDDYNDYTQSKKDSLEQEISDLQDRVDADEDDFSAKDALKVKQQELNDVEKESYDNIKDFQSVYEDIHNQRMEAIQDELDALEKEHDEQQNENDLLEKKKALTEAQNALDKAKEDKTVYTYSKNADGVWDFTWQSDTEAIKSAQSTYDDAKKSYDDTVADQAYEAEKAVLEQQLTDEQTILDTKQKMYDKQLKALETEQQSEKDKFEYHYSDMDKLVEQEMKDLNQKYGDNWKLIYDTIDKNLTDVEKRYDSLSSLKASIGIDGMASDSTTSSSTTTDDDGNVISSSNGSSSSGTDILNVNETKMKEQLQKYADALQEKLNTMNKYATKMIDSKANLESSILSIQDKSQDAQYNSLTSFAIKYTTFTDKFLEMLQLIYDFRYTNIVNLTTQMQDLIKSALLSCEEAYQDFVEMSEAMGIDVKDSVSINSALSQFNQYKESVADWTKTKEGMYSTPLADYVNDSDALKYYNNNISSYLSDEVLSKINTISLPNSYSKSISNGYGTLVNNKATSINTYYNIDNIEMTASTDDPTQTFNNIINYVNQKASLKSSN</sequence>
<dbReference type="PANTHER" id="PTHR37813:SF1">
    <property type="entry name" value="FELS-2 PROPHAGE PROTEIN"/>
    <property type="match status" value="1"/>
</dbReference>